<dbReference type="Proteomes" id="UP001364211">
    <property type="component" value="Unassembled WGS sequence"/>
</dbReference>
<dbReference type="Pfam" id="PF00297">
    <property type="entry name" value="Ribosomal_L3"/>
    <property type="match status" value="1"/>
</dbReference>
<dbReference type="Gene3D" id="2.40.30.10">
    <property type="entry name" value="Translation factors"/>
    <property type="match status" value="1"/>
</dbReference>
<name>A0ABU8T8E5_9PSEU</name>
<accession>A0ABU8T8E5</accession>
<keyword evidence="12" id="KW-1185">Reference proteome</keyword>
<comment type="function">
    <text evidence="7 9">One of the primary rRNA binding proteins, it binds directly near the 3'-end of the 23S rRNA, where it nucleates assembly of the 50S subunit.</text>
</comment>
<comment type="similarity">
    <text evidence="1 7 8">Belongs to the universal ribosomal protein uL3 family.</text>
</comment>
<reference evidence="11 12" key="1">
    <citation type="submission" date="2024-03" db="EMBL/GenBank/DDBJ databases">
        <title>Draft genome sequence of Pseudonocardia sp. DW16-2.</title>
        <authorList>
            <person name="Duangmal K."/>
        </authorList>
    </citation>
    <scope>NUCLEOTIDE SEQUENCE [LARGE SCALE GENOMIC DNA]</scope>
    <source>
        <strain evidence="11 12">DW16-2</strain>
    </source>
</reference>
<dbReference type="InterPro" id="IPR009000">
    <property type="entry name" value="Transl_B-barrel_sf"/>
</dbReference>
<proteinExistence type="inferred from homology"/>
<dbReference type="InterPro" id="IPR019926">
    <property type="entry name" value="Ribosomal_uL3_CS"/>
</dbReference>
<dbReference type="InterPro" id="IPR000597">
    <property type="entry name" value="Ribosomal_uL3"/>
</dbReference>
<organism evidence="11 12">
    <name type="scientific">Pseudonocardia spirodelae</name>
    <dbReference type="NCBI Taxonomy" id="3133431"/>
    <lineage>
        <taxon>Bacteria</taxon>
        <taxon>Bacillati</taxon>
        <taxon>Actinomycetota</taxon>
        <taxon>Actinomycetes</taxon>
        <taxon>Pseudonocardiales</taxon>
        <taxon>Pseudonocardiaceae</taxon>
        <taxon>Pseudonocardia</taxon>
    </lineage>
</organism>
<evidence type="ECO:0000256" key="4">
    <source>
        <dbReference type="ARBA" id="ARBA00022980"/>
    </source>
</evidence>
<evidence type="ECO:0000256" key="5">
    <source>
        <dbReference type="ARBA" id="ARBA00023274"/>
    </source>
</evidence>
<evidence type="ECO:0000256" key="8">
    <source>
        <dbReference type="RuleBase" id="RU003905"/>
    </source>
</evidence>
<dbReference type="GO" id="GO:0005840">
    <property type="term" value="C:ribosome"/>
    <property type="evidence" value="ECO:0007669"/>
    <property type="project" value="UniProtKB-KW"/>
</dbReference>
<comment type="subunit">
    <text evidence="7 9">Part of the 50S ribosomal subunit. Forms a cluster with proteins L14 and L19.</text>
</comment>
<dbReference type="Gene3D" id="3.30.160.810">
    <property type="match status" value="1"/>
</dbReference>
<keyword evidence="5 7" id="KW-0687">Ribonucleoprotein</keyword>
<dbReference type="PANTHER" id="PTHR11229">
    <property type="entry name" value="50S RIBOSOMAL PROTEIN L3"/>
    <property type="match status" value="1"/>
</dbReference>
<evidence type="ECO:0000256" key="10">
    <source>
        <dbReference type="SAM" id="MobiDB-lite"/>
    </source>
</evidence>
<dbReference type="PROSITE" id="PS00474">
    <property type="entry name" value="RIBOSOMAL_L3"/>
    <property type="match status" value="1"/>
</dbReference>
<dbReference type="NCBIfam" id="TIGR03625">
    <property type="entry name" value="L3_bact"/>
    <property type="match status" value="1"/>
</dbReference>
<evidence type="ECO:0000256" key="3">
    <source>
        <dbReference type="ARBA" id="ARBA00022884"/>
    </source>
</evidence>
<dbReference type="InterPro" id="IPR019927">
    <property type="entry name" value="Ribosomal_uL3_bac/org-type"/>
</dbReference>
<keyword evidence="4 7" id="KW-0689">Ribosomal protein</keyword>
<comment type="caution">
    <text evidence="11">The sequence shown here is derived from an EMBL/GenBank/DDBJ whole genome shotgun (WGS) entry which is preliminary data.</text>
</comment>
<evidence type="ECO:0000256" key="7">
    <source>
        <dbReference type="HAMAP-Rule" id="MF_01325"/>
    </source>
</evidence>
<feature type="region of interest" description="Disordered" evidence="10">
    <location>
        <begin position="145"/>
        <end position="168"/>
    </location>
</feature>
<dbReference type="SUPFAM" id="SSF50447">
    <property type="entry name" value="Translation proteins"/>
    <property type="match status" value="1"/>
</dbReference>
<dbReference type="RefSeq" id="WP_340291122.1">
    <property type="nucleotide sequence ID" value="NZ_JBBJUP010000011.1"/>
</dbReference>
<evidence type="ECO:0000256" key="2">
    <source>
        <dbReference type="ARBA" id="ARBA00022730"/>
    </source>
</evidence>
<evidence type="ECO:0000313" key="12">
    <source>
        <dbReference type="Proteomes" id="UP001364211"/>
    </source>
</evidence>
<sequence>MTAAFKKTTATKQTKKVTGLLGTKLGMTQMFDENNRVVPVTVVQLGPNVVTQVRSQETDGYTAVQLAYGAIDPRKVNKPETGHFAKAGVTPRRHLLELRTSDAAEYTTGQEVTVEAFAEVAEVDVVGVTKGKGFAGVMKRHGFKGLGASHGTQRKHRSPGSIGGCATPGRVFKGVRMAGRMGSDRQTTQNLKVHRVDAERGLLLVKGAVPGPRGGLVVVKTPAKGDGK</sequence>
<evidence type="ECO:0000256" key="9">
    <source>
        <dbReference type="RuleBase" id="RU003906"/>
    </source>
</evidence>
<keyword evidence="3 7" id="KW-0694">RNA-binding</keyword>
<dbReference type="PANTHER" id="PTHR11229:SF16">
    <property type="entry name" value="LARGE RIBOSOMAL SUBUNIT PROTEIN UL3C"/>
    <property type="match status" value="1"/>
</dbReference>
<protein>
    <recommendedName>
        <fullName evidence="6 7">Large ribosomal subunit protein uL3</fullName>
    </recommendedName>
</protein>
<dbReference type="HAMAP" id="MF_01325_B">
    <property type="entry name" value="Ribosomal_uL3_B"/>
    <property type="match status" value="1"/>
</dbReference>
<evidence type="ECO:0000256" key="1">
    <source>
        <dbReference type="ARBA" id="ARBA00006540"/>
    </source>
</evidence>
<dbReference type="EMBL" id="JBBJUP010000011">
    <property type="protein sequence ID" value="MEJ8280213.1"/>
    <property type="molecule type" value="Genomic_DNA"/>
</dbReference>
<keyword evidence="2 7" id="KW-0699">rRNA-binding</keyword>
<gene>
    <name evidence="7 11" type="primary">rplC</name>
    <name evidence="11" type="ORF">WJX68_14810</name>
</gene>
<evidence type="ECO:0000256" key="6">
    <source>
        <dbReference type="ARBA" id="ARBA00035243"/>
    </source>
</evidence>
<evidence type="ECO:0000313" key="11">
    <source>
        <dbReference type="EMBL" id="MEJ8280213.1"/>
    </source>
</evidence>